<name>A0ABV2TK45_9RHOO</name>
<comment type="caution">
    <text evidence="2">The sequence shown here is derived from an EMBL/GenBank/DDBJ whole genome shotgun (WGS) entry which is preliminary data.</text>
</comment>
<dbReference type="Proteomes" id="UP001549691">
    <property type="component" value="Unassembled WGS sequence"/>
</dbReference>
<keyword evidence="3" id="KW-1185">Reference proteome</keyword>
<reference evidence="2 3" key="1">
    <citation type="submission" date="2024-07" db="EMBL/GenBank/DDBJ databases">
        <title>Uliginosibacterium flavum JJ3220;KACC:17644.</title>
        <authorList>
            <person name="Kim M.K."/>
        </authorList>
    </citation>
    <scope>NUCLEOTIDE SEQUENCE [LARGE SCALE GENOMIC DNA]</scope>
    <source>
        <strain evidence="2 3">KACC:17644</strain>
    </source>
</reference>
<feature type="signal peptide" evidence="1">
    <location>
        <begin position="1"/>
        <end position="17"/>
    </location>
</feature>
<feature type="chain" id="PRO_5045886254" evidence="1">
    <location>
        <begin position="18"/>
        <end position="256"/>
    </location>
</feature>
<evidence type="ECO:0000313" key="2">
    <source>
        <dbReference type="EMBL" id="MET7013543.1"/>
    </source>
</evidence>
<evidence type="ECO:0000256" key="1">
    <source>
        <dbReference type="SAM" id="SignalP"/>
    </source>
</evidence>
<evidence type="ECO:0000313" key="3">
    <source>
        <dbReference type="Proteomes" id="UP001549691"/>
    </source>
</evidence>
<proteinExistence type="predicted"/>
<sequence length="256" mass="28030">MSLVSIACGLAASDAWAASSPPLFDKPLQERHRPLPRDPLNPQFKPELSCYVYPGLMIKQTDMGEIGAARIGLIRLAPKAKAPPCVRKPAKGEIDLVEGHESAGNFRGIKGPFVLVDAPESIQGGLALSFFDFDGRKLFEDLLQGNGLQQVELLKTDPTQLRLRYRRLFPAECSLYTDPAGCWQSIRQATGLNEKSPPDCRADYESMAKAEAPERVQSVFKNPSVIDYDAELIVALKGPQQRAAPVSAAVRCWPAE</sequence>
<dbReference type="RefSeq" id="WP_354600008.1">
    <property type="nucleotide sequence ID" value="NZ_JBEWZI010000004.1"/>
</dbReference>
<protein>
    <submittedName>
        <fullName evidence="2">Uncharacterized protein</fullName>
    </submittedName>
</protein>
<accession>A0ABV2TK45</accession>
<keyword evidence="1" id="KW-0732">Signal</keyword>
<gene>
    <name evidence="2" type="ORF">ABXR19_05035</name>
</gene>
<dbReference type="EMBL" id="JBEWZI010000004">
    <property type="protein sequence ID" value="MET7013543.1"/>
    <property type="molecule type" value="Genomic_DNA"/>
</dbReference>
<organism evidence="2 3">
    <name type="scientific">Uliginosibacterium flavum</name>
    <dbReference type="NCBI Taxonomy" id="1396831"/>
    <lineage>
        <taxon>Bacteria</taxon>
        <taxon>Pseudomonadati</taxon>
        <taxon>Pseudomonadota</taxon>
        <taxon>Betaproteobacteria</taxon>
        <taxon>Rhodocyclales</taxon>
        <taxon>Zoogloeaceae</taxon>
        <taxon>Uliginosibacterium</taxon>
    </lineage>
</organism>